<dbReference type="AlphaFoldDB" id="A0A316YHG4"/>
<evidence type="ECO:0000313" key="3">
    <source>
        <dbReference type="Proteomes" id="UP000245768"/>
    </source>
</evidence>
<gene>
    <name evidence="2" type="ORF">FA10DRAFT_267599</name>
</gene>
<feature type="transmembrane region" description="Helical" evidence="1">
    <location>
        <begin position="12"/>
        <end position="32"/>
    </location>
</feature>
<dbReference type="GeneID" id="37043887"/>
<dbReference type="RefSeq" id="XP_025376188.1">
    <property type="nucleotide sequence ID" value="XM_025521971.1"/>
</dbReference>
<proteinExistence type="predicted"/>
<name>A0A316YHG4_9BASI</name>
<protein>
    <submittedName>
        <fullName evidence="2">Uncharacterized protein</fullName>
    </submittedName>
</protein>
<reference evidence="2 3" key="1">
    <citation type="journal article" date="2018" name="Mol. Biol. Evol.">
        <title>Broad Genomic Sampling Reveals a Smut Pathogenic Ancestry of the Fungal Clade Ustilaginomycotina.</title>
        <authorList>
            <person name="Kijpornyongpan T."/>
            <person name="Mondo S.J."/>
            <person name="Barry K."/>
            <person name="Sandor L."/>
            <person name="Lee J."/>
            <person name="Lipzen A."/>
            <person name="Pangilinan J."/>
            <person name="LaButti K."/>
            <person name="Hainaut M."/>
            <person name="Henrissat B."/>
            <person name="Grigoriev I.V."/>
            <person name="Spatafora J.W."/>
            <person name="Aime M.C."/>
        </authorList>
    </citation>
    <scope>NUCLEOTIDE SEQUENCE [LARGE SCALE GENOMIC DNA]</scope>
    <source>
        <strain evidence="2 3">MCA 4198</strain>
    </source>
</reference>
<keyword evidence="3" id="KW-1185">Reference proteome</keyword>
<organism evidence="2 3">
    <name type="scientific">Acaromyces ingoldii</name>
    <dbReference type="NCBI Taxonomy" id="215250"/>
    <lineage>
        <taxon>Eukaryota</taxon>
        <taxon>Fungi</taxon>
        <taxon>Dikarya</taxon>
        <taxon>Basidiomycota</taxon>
        <taxon>Ustilaginomycotina</taxon>
        <taxon>Exobasidiomycetes</taxon>
        <taxon>Exobasidiales</taxon>
        <taxon>Cryptobasidiaceae</taxon>
        <taxon>Acaromyces</taxon>
    </lineage>
</organism>
<dbReference type="InParanoid" id="A0A316YHG4"/>
<keyword evidence="1" id="KW-0472">Membrane</keyword>
<evidence type="ECO:0000256" key="1">
    <source>
        <dbReference type="SAM" id="Phobius"/>
    </source>
</evidence>
<feature type="transmembrane region" description="Helical" evidence="1">
    <location>
        <begin position="62"/>
        <end position="87"/>
    </location>
</feature>
<keyword evidence="1" id="KW-1133">Transmembrane helix</keyword>
<sequence>MLSYHDHNCVGIGYVVDPFLGLLGGTLAWTLLLSKSRAISRNVAARMSRGPGVRANRERLRLFVESTTMTFLPPVLCQIVMVVSYWYKNVTAQRAANQAAIYNVHLSLVFSLLANTWSTLRLQQAGGARRQSLFHPATRKRVGPDETLLSTILRSGGIFDPLPL</sequence>
<dbReference type="Proteomes" id="UP000245768">
    <property type="component" value="Unassembled WGS sequence"/>
</dbReference>
<dbReference type="OrthoDB" id="2548432at2759"/>
<evidence type="ECO:0000313" key="2">
    <source>
        <dbReference type="EMBL" id="PWN88990.1"/>
    </source>
</evidence>
<feature type="transmembrane region" description="Helical" evidence="1">
    <location>
        <begin position="99"/>
        <end position="120"/>
    </location>
</feature>
<accession>A0A316YHG4</accession>
<dbReference type="EMBL" id="KZ819637">
    <property type="protein sequence ID" value="PWN88990.1"/>
    <property type="molecule type" value="Genomic_DNA"/>
</dbReference>
<keyword evidence="1" id="KW-0812">Transmembrane</keyword>